<proteinExistence type="predicted"/>
<dbReference type="Proteomes" id="UP000001191">
    <property type="component" value="Chromosome"/>
</dbReference>
<dbReference type="KEGG" id="npu:Npun_R0733"/>
<accession>B2J9I6</accession>
<reference evidence="2" key="1">
    <citation type="submission" date="2008-04" db="EMBL/GenBank/DDBJ databases">
        <title>Complete sequence of chromosome of Nostoc punctiforme ATCC 29133.</title>
        <authorList>
            <consortium name="US DOE Joint Genome Institute"/>
            <person name="Copeland A."/>
            <person name="Lucas S."/>
            <person name="Lapidus A."/>
            <person name="Glavina del Rio T."/>
            <person name="Dalin E."/>
            <person name="Tice H."/>
            <person name="Pitluck S."/>
            <person name="Chain P."/>
            <person name="Malfatti S."/>
            <person name="Shin M."/>
            <person name="Vergez L."/>
            <person name="Schmutz J."/>
            <person name="Larimer F."/>
            <person name="Land M."/>
            <person name="Hauser L."/>
            <person name="Kyrpides N."/>
            <person name="Kim E."/>
            <person name="Meeks J.C."/>
            <person name="Elhai J."/>
            <person name="Campbell E.L."/>
            <person name="Thiel T."/>
            <person name="Longmire J."/>
            <person name="Potts M."/>
            <person name="Atlas R."/>
        </authorList>
    </citation>
    <scope>NUCLEOTIDE SEQUENCE [LARGE SCALE GENOMIC DNA]</scope>
    <source>
        <strain evidence="2">ATCC 29133 / PCC 73102</strain>
    </source>
</reference>
<keyword evidence="2" id="KW-1185">Reference proteome</keyword>
<evidence type="ECO:0000313" key="2">
    <source>
        <dbReference type="Proteomes" id="UP000001191"/>
    </source>
</evidence>
<dbReference type="eggNOG" id="ENOG5030MB8">
    <property type="taxonomic scope" value="Bacteria"/>
</dbReference>
<dbReference type="EMBL" id="CP001037">
    <property type="protein sequence ID" value="ACC79485.1"/>
    <property type="molecule type" value="Genomic_DNA"/>
</dbReference>
<dbReference type="AlphaFoldDB" id="B2J9I6"/>
<evidence type="ECO:0000313" key="1">
    <source>
        <dbReference type="EMBL" id="ACC79485.1"/>
    </source>
</evidence>
<dbReference type="HOGENOM" id="CLU_178404_1_0_3"/>
<gene>
    <name evidence="1" type="ordered locus">Npun_R0733</name>
</gene>
<name>B2J9I6_NOSP7</name>
<protein>
    <submittedName>
        <fullName evidence="1">Uncharacterized protein</fullName>
    </submittedName>
</protein>
<organism evidence="1 2">
    <name type="scientific">Nostoc punctiforme (strain ATCC 29133 / PCC 73102)</name>
    <dbReference type="NCBI Taxonomy" id="63737"/>
    <lineage>
        <taxon>Bacteria</taxon>
        <taxon>Bacillati</taxon>
        <taxon>Cyanobacteriota</taxon>
        <taxon>Cyanophyceae</taxon>
        <taxon>Nostocales</taxon>
        <taxon>Nostocaceae</taxon>
        <taxon>Nostoc</taxon>
    </lineage>
</organism>
<reference evidence="1 2" key="2">
    <citation type="journal article" date="2013" name="Plant Physiol.">
        <title>A Nostoc punctiforme Sugar Transporter Necessary to Establish a Cyanobacterium-Plant Symbiosis.</title>
        <authorList>
            <person name="Ekman M."/>
            <person name="Picossi S."/>
            <person name="Campbell E.L."/>
            <person name="Meeks J.C."/>
            <person name="Flores E."/>
        </authorList>
    </citation>
    <scope>NUCLEOTIDE SEQUENCE [LARGE SCALE GENOMIC DNA]</scope>
    <source>
        <strain evidence="2">ATCC 29133 / PCC 73102</strain>
    </source>
</reference>
<dbReference type="EnsemblBacteria" id="ACC79485">
    <property type="protein sequence ID" value="ACC79485"/>
    <property type="gene ID" value="Npun_R0733"/>
</dbReference>
<sequence length="58" mass="6707">MTWRPPGSSESALHLRHKASEAWRSYKEFPQYALPDPPGFSEGYATFLALLKKNWQLL</sequence>
<dbReference type="PhylomeDB" id="B2J9I6"/>